<reference evidence="2 3" key="1">
    <citation type="submission" date="2020-04" db="EMBL/GenBank/DDBJ databases">
        <title>Rhizobium sp. S-51 isolated from soil.</title>
        <authorList>
            <person name="Dahal R.H."/>
        </authorList>
    </citation>
    <scope>NUCLEOTIDE SEQUENCE [LARGE SCALE GENOMIC DNA]</scope>
    <source>
        <strain evidence="2 3">S-51</strain>
    </source>
</reference>
<evidence type="ECO:0000256" key="1">
    <source>
        <dbReference type="SAM" id="MobiDB-lite"/>
    </source>
</evidence>
<evidence type="ECO:0000313" key="3">
    <source>
        <dbReference type="Proteomes" id="UP000541470"/>
    </source>
</evidence>
<comment type="caution">
    <text evidence="2">The sequence shown here is derived from an EMBL/GenBank/DDBJ whole genome shotgun (WGS) entry which is preliminary data.</text>
</comment>
<organism evidence="2 3">
    <name type="scientific">Rhizobium terricola</name>
    <dbReference type="NCBI Taxonomy" id="2728849"/>
    <lineage>
        <taxon>Bacteria</taxon>
        <taxon>Pseudomonadati</taxon>
        <taxon>Pseudomonadota</taxon>
        <taxon>Alphaproteobacteria</taxon>
        <taxon>Hyphomicrobiales</taxon>
        <taxon>Rhizobiaceae</taxon>
        <taxon>Rhizobium/Agrobacterium group</taxon>
        <taxon>Rhizobium</taxon>
    </lineage>
</organism>
<accession>A0A7Y0AVM0</accession>
<feature type="compositionally biased region" description="Basic and acidic residues" evidence="1">
    <location>
        <begin position="8"/>
        <end position="21"/>
    </location>
</feature>
<gene>
    <name evidence="2" type="ORF">HHL25_09400</name>
</gene>
<name>A0A7Y0AVM0_9HYPH</name>
<dbReference type="AlphaFoldDB" id="A0A7Y0AVM0"/>
<protein>
    <submittedName>
        <fullName evidence="2">Uncharacterized protein</fullName>
    </submittedName>
</protein>
<dbReference type="Proteomes" id="UP000541470">
    <property type="component" value="Unassembled WGS sequence"/>
</dbReference>
<feature type="region of interest" description="Disordered" evidence="1">
    <location>
        <begin position="1"/>
        <end position="21"/>
    </location>
</feature>
<sequence length="78" mass="8319">MPDMVDASGHDIRNEHERHRVERSLRGRAALQVSAAVPRLTTVSQGLIIGSLLGAIASPGGAEAPANENLVQRYYGDV</sequence>
<dbReference type="EMBL" id="JABBGK010000001">
    <property type="protein sequence ID" value="NML74335.1"/>
    <property type="molecule type" value="Genomic_DNA"/>
</dbReference>
<evidence type="ECO:0000313" key="2">
    <source>
        <dbReference type="EMBL" id="NML74335.1"/>
    </source>
</evidence>
<dbReference type="RefSeq" id="WP_169589380.1">
    <property type="nucleotide sequence ID" value="NZ_JABBGK010000001.1"/>
</dbReference>
<proteinExistence type="predicted"/>
<keyword evidence="3" id="KW-1185">Reference proteome</keyword>